<evidence type="ECO:0000259" key="2">
    <source>
        <dbReference type="PROSITE" id="PS50076"/>
    </source>
</evidence>
<keyword evidence="3" id="KW-0238">DNA-binding</keyword>
<gene>
    <name evidence="3" type="primary">cbpA</name>
    <name evidence="3" type="ORF">G3KMM_00329</name>
</gene>
<dbReference type="Proteomes" id="UP001191004">
    <property type="component" value="Unassembled WGS sequence"/>
</dbReference>
<organism evidence="3 4">
    <name type="scientific">Candidatus Nanosyncoccus nanoralicus</name>
    <dbReference type="NCBI Taxonomy" id="2171996"/>
    <lineage>
        <taxon>Bacteria</taxon>
        <taxon>Candidatus Saccharimonadota</taxon>
        <taxon>Candidatus Nanosyncoccalia</taxon>
        <taxon>Candidatus Nanosyncoccales</taxon>
        <taxon>Candidatus Nanosyncoccaceae</taxon>
        <taxon>Candidatus Nanosyncoccus</taxon>
    </lineage>
</organism>
<dbReference type="Gene3D" id="2.60.260.20">
    <property type="entry name" value="Urease metallochaperone UreE, N-terminal domain"/>
    <property type="match status" value="2"/>
</dbReference>
<dbReference type="PROSITE" id="PS00636">
    <property type="entry name" value="DNAJ_1"/>
    <property type="match status" value="1"/>
</dbReference>
<evidence type="ECO:0000256" key="1">
    <source>
        <dbReference type="ARBA" id="ARBA00023186"/>
    </source>
</evidence>
<dbReference type="InterPro" id="IPR008971">
    <property type="entry name" value="HSP40/DnaJ_pept-bd"/>
</dbReference>
<dbReference type="GO" id="GO:0003677">
    <property type="term" value="F:DNA binding"/>
    <property type="evidence" value="ECO:0007669"/>
    <property type="project" value="UniProtKB-KW"/>
</dbReference>
<dbReference type="InterPro" id="IPR018253">
    <property type="entry name" value="DnaJ_domain_CS"/>
</dbReference>
<feature type="domain" description="J" evidence="2">
    <location>
        <begin position="6"/>
        <end position="71"/>
    </location>
</feature>
<proteinExistence type="predicted"/>
<dbReference type="PRINTS" id="PR00625">
    <property type="entry name" value="JDOMAIN"/>
</dbReference>
<reference evidence="3 4" key="1">
    <citation type="journal article" date="2018" name="bioRxiv">
        <title>Evidence of independent acquisition and adaption of ultra-small bacteria to human hosts across the highly diverse yet reduced genomes of the phylum Saccharibacteria.</title>
        <authorList>
            <person name="McLean J.S."/>
            <person name="Bor B."/>
            <person name="To T.T."/>
            <person name="Liu Q."/>
            <person name="Kearns K.A."/>
            <person name="Solden L.M."/>
            <person name="Wrighton K.C."/>
            <person name="He X."/>
            <person name="Shi W."/>
        </authorList>
    </citation>
    <scope>NUCLEOTIDE SEQUENCE [LARGE SCALE GENOMIC DNA]</scope>
    <source>
        <strain evidence="3 4">TM7_KMM_G3_1_HOT_351</strain>
    </source>
</reference>
<comment type="caution">
    <text evidence="3">The sequence shown here is derived from an EMBL/GenBank/DDBJ whole genome shotgun (WGS) entry which is preliminary data.</text>
</comment>
<dbReference type="InterPro" id="IPR002939">
    <property type="entry name" value="DnaJ_C"/>
</dbReference>
<evidence type="ECO:0000313" key="3">
    <source>
        <dbReference type="EMBL" id="RYC73574.1"/>
    </source>
</evidence>
<dbReference type="SMART" id="SM00271">
    <property type="entry name" value="DnaJ"/>
    <property type="match status" value="1"/>
</dbReference>
<reference evidence="3 4" key="2">
    <citation type="journal article" date="2020" name="Cell Rep.">
        <title>Acquisition and Adaptation of Ultra-small Parasitic Reduced Genome Bacteria to Mammalian Hosts.</title>
        <authorList>
            <person name="McLean J.S."/>
            <person name="Bor B."/>
            <person name="Kerns K.A."/>
            <person name="Liu Q."/>
            <person name="To T.T."/>
            <person name="Solden L."/>
            <person name="Hendrickson E.L."/>
            <person name="Wrighton K."/>
            <person name="Shi W."/>
            <person name="He X."/>
        </authorList>
    </citation>
    <scope>NUCLEOTIDE SEQUENCE [LARGE SCALE GENOMIC DNA]</scope>
    <source>
        <strain evidence="3 4">TM7_KMM_G3_1_HOT_351</strain>
    </source>
</reference>
<dbReference type="PROSITE" id="PS50076">
    <property type="entry name" value="DNAJ_2"/>
    <property type="match status" value="1"/>
</dbReference>
<keyword evidence="1" id="KW-0143">Chaperone</keyword>
<dbReference type="InterPro" id="IPR036869">
    <property type="entry name" value="J_dom_sf"/>
</dbReference>
<dbReference type="RefSeq" id="WP_129604686.1">
    <property type="nucleotide sequence ID" value="NZ_PRLL01000008.1"/>
</dbReference>
<dbReference type="SUPFAM" id="SSF46565">
    <property type="entry name" value="Chaperone J-domain"/>
    <property type="match status" value="1"/>
</dbReference>
<dbReference type="SUPFAM" id="SSF49493">
    <property type="entry name" value="HSP40/DnaJ peptide-binding domain"/>
    <property type="match status" value="2"/>
</dbReference>
<dbReference type="CDD" id="cd10747">
    <property type="entry name" value="DnaJ_C"/>
    <property type="match status" value="1"/>
</dbReference>
<evidence type="ECO:0000313" key="4">
    <source>
        <dbReference type="Proteomes" id="UP001191004"/>
    </source>
</evidence>
<dbReference type="PANTHER" id="PTHR43096">
    <property type="entry name" value="DNAJ HOMOLOG 1, MITOCHONDRIAL-RELATED"/>
    <property type="match status" value="1"/>
</dbReference>
<accession>A0ABY0FLY9</accession>
<dbReference type="InterPro" id="IPR001623">
    <property type="entry name" value="DnaJ_domain"/>
</dbReference>
<dbReference type="Pfam" id="PF00226">
    <property type="entry name" value="DnaJ"/>
    <property type="match status" value="1"/>
</dbReference>
<dbReference type="PANTHER" id="PTHR43096:SF48">
    <property type="entry name" value="CHAPERONE PROTEIN DNAJ"/>
    <property type="match status" value="1"/>
</dbReference>
<keyword evidence="4" id="KW-1185">Reference proteome</keyword>
<dbReference type="EMBL" id="PRLL01000008">
    <property type="protein sequence ID" value="RYC73574.1"/>
    <property type="molecule type" value="Genomic_DNA"/>
</dbReference>
<protein>
    <submittedName>
        <fullName evidence="3">Curved DNA-binding protein</fullName>
    </submittedName>
</protein>
<name>A0ABY0FLY9_9BACT</name>
<dbReference type="CDD" id="cd06257">
    <property type="entry name" value="DnaJ"/>
    <property type="match status" value="1"/>
</dbReference>
<dbReference type="Pfam" id="PF01556">
    <property type="entry name" value="DnaJ_C"/>
    <property type="match status" value="1"/>
</dbReference>
<sequence>MSTQKDYYEILGVSKNASDDEIKKAYRKLAFKYHPDKNPGDKEAEAKFKEATEANEVLSDKQKRARYDQFGHAGVGGNSNYGGGNPFSGGSYSFNGQNFNFDFGGDGNIDDIFSTLFGFGGGRTQRRRGADYRTVLTVSFEESIFGTTKTVQVDGKEINLKIPAGIDDGQSIRLRGHGGPAPDSSGEAGDLLVQIRVRPHKTLTREGYIILSEQHISMIDAALGCEVEIETIDGKITMKVPAGTQSSTPFKLSGHGIPMRGEERGPHIVNIIVDTPTNLSKKQKELLEEFRTAKKRGFWN</sequence>
<dbReference type="Gene3D" id="1.10.287.110">
    <property type="entry name" value="DnaJ domain"/>
    <property type="match status" value="1"/>
</dbReference>